<reference evidence="1 2" key="1">
    <citation type="submission" date="2018-06" db="EMBL/GenBank/DDBJ databases">
        <authorList>
            <consortium name="Pathogen Informatics"/>
            <person name="Doyle S."/>
        </authorList>
    </citation>
    <scope>NUCLEOTIDE SEQUENCE [LARGE SCALE GENOMIC DNA]</scope>
    <source>
        <strain evidence="1 2">NCTC8297</strain>
    </source>
</reference>
<sequence length="36" mass="3831">MKSTFMRWVAIAALLVGGTFSAVAHSPHRAASLLEC</sequence>
<organism evidence="1 2">
    <name type="scientific">Salmonella enterica subsp. arizonae</name>
    <dbReference type="NCBI Taxonomy" id="59203"/>
    <lineage>
        <taxon>Bacteria</taxon>
        <taxon>Pseudomonadati</taxon>
        <taxon>Pseudomonadota</taxon>
        <taxon>Gammaproteobacteria</taxon>
        <taxon>Enterobacterales</taxon>
        <taxon>Enterobacteriaceae</taxon>
        <taxon>Salmonella</taxon>
    </lineage>
</organism>
<accession>A0A379T3S7</accession>
<proteinExistence type="predicted"/>
<gene>
    <name evidence="1" type="primary">ggt_1</name>
    <name evidence="1" type="ORF">NCTC8297_00465</name>
</gene>
<dbReference type="AlphaFoldDB" id="A0A379T3S7"/>
<evidence type="ECO:0000313" key="1">
    <source>
        <dbReference type="EMBL" id="SUG45297.1"/>
    </source>
</evidence>
<evidence type="ECO:0000313" key="2">
    <source>
        <dbReference type="Proteomes" id="UP000254741"/>
    </source>
</evidence>
<dbReference type="EMBL" id="UGXG01000002">
    <property type="protein sequence ID" value="SUG45297.1"/>
    <property type="molecule type" value="Genomic_DNA"/>
</dbReference>
<name>A0A379T3S7_SALER</name>
<protein>
    <submittedName>
        <fullName evidence="1">Gamma-glutamyltranspeptidase</fullName>
    </submittedName>
</protein>
<dbReference type="Proteomes" id="UP000254741">
    <property type="component" value="Unassembled WGS sequence"/>
</dbReference>